<name>A0A9W6X6A9_9STRA</name>
<evidence type="ECO:0000313" key="2">
    <source>
        <dbReference type="EMBL" id="GMF32397.1"/>
    </source>
</evidence>
<accession>A0A9W6X6A9</accession>
<feature type="compositionally biased region" description="Acidic residues" evidence="1">
    <location>
        <begin position="11"/>
        <end position="23"/>
    </location>
</feature>
<keyword evidence="3" id="KW-1185">Reference proteome</keyword>
<reference evidence="2" key="1">
    <citation type="submission" date="2023-04" db="EMBL/GenBank/DDBJ databases">
        <title>Phytophthora fragariaefolia NBRC 109709.</title>
        <authorList>
            <person name="Ichikawa N."/>
            <person name="Sato H."/>
            <person name="Tonouchi N."/>
        </authorList>
    </citation>
    <scope>NUCLEOTIDE SEQUENCE</scope>
    <source>
        <strain evidence="2">NBRC 109709</strain>
    </source>
</reference>
<comment type="caution">
    <text evidence="2">The sequence shown here is derived from an EMBL/GenBank/DDBJ whole genome shotgun (WGS) entry which is preliminary data.</text>
</comment>
<feature type="region of interest" description="Disordered" evidence="1">
    <location>
        <begin position="1"/>
        <end position="28"/>
    </location>
</feature>
<sequence length="77" mass="8506">MAKKRAHISDSENDSGSSEEEIEVSVPPFSGEFSSWEAFHEELGRPTSYTRFALQTQLQIATSSAQLQHSELGLPPL</sequence>
<gene>
    <name evidence="2" type="ORF">Pfra01_000770800</name>
</gene>
<protein>
    <submittedName>
        <fullName evidence="2">Unnamed protein product</fullName>
    </submittedName>
</protein>
<dbReference type="AlphaFoldDB" id="A0A9W6X6A9"/>
<dbReference type="EMBL" id="BSXT01000685">
    <property type="protein sequence ID" value="GMF32397.1"/>
    <property type="molecule type" value="Genomic_DNA"/>
</dbReference>
<dbReference type="Proteomes" id="UP001165121">
    <property type="component" value="Unassembled WGS sequence"/>
</dbReference>
<proteinExistence type="predicted"/>
<evidence type="ECO:0000256" key="1">
    <source>
        <dbReference type="SAM" id="MobiDB-lite"/>
    </source>
</evidence>
<evidence type="ECO:0000313" key="3">
    <source>
        <dbReference type="Proteomes" id="UP001165121"/>
    </source>
</evidence>
<organism evidence="2 3">
    <name type="scientific">Phytophthora fragariaefolia</name>
    <dbReference type="NCBI Taxonomy" id="1490495"/>
    <lineage>
        <taxon>Eukaryota</taxon>
        <taxon>Sar</taxon>
        <taxon>Stramenopiles</taxon>
        <taxon>Oomycota</taxon>
        <taxon>Peronosporomycetes</taxon>
        <taxon>Peronosporales</taxon>
        <taxon>Peronosporaceae</taxon>
        <taxon>Phytophthora</taxon>
    </lineage>
</organism>